<dbReference type="Proteomes" id="UP000032233">
    <property type="component" value="Unassembled WGS sequence"/>
</dbReference>
<dbReference type="InterPro" id="IPR008242">
    <property type="entry name" value="Chor_mutase/pphenate_deHydtase"/>
</dbReference>
<evidence type="ECO:0000256" key="16">
    <source>
        <dbReference type="ARBA" id="ARBA00031175"/>
    </source>
</evidence>
<comment type="function">
    <text evidence="2">Catalyzes the Claisen rearrangement of chorismate to prephenate and the decarboxylation/dehydration of prephenate to phenylpyruvate.</text>
</comment>
<dbReference type="GO" id="GO:0005737">
    <property type="term" value="C:cytoplasm"/>
    <property type="evidence" value="ECO:0007669"/>
    <property type="project" value="UniProtKB-SubCell"/>
</dbReference>
<protein>
    <recommendedName>
        <fullName evidence="8">Bifunctional chorismate mutase/prephenate dehydratase</fullName>
        <ecNumber evidence="7">4.2.1.51</ecNumber>
        <ecNumber evidence="6">5.4.99.5</ecNumber>
    </recommendedName>
    <alternativeName>
        <fullName evidence="17">Chorismate mutase-prephenate dehydratase</fullName>
    </alternativeName>
    <alternativeName>
        <fullName evidence="16">p-protein</fullName>
    </alternativeName>
</protein>
<evidence type="ECO:0000256" key="15">
    <source>
        <dbReference type="ARBA" id="ARBA00023268"/>
    </source>
</evidence>
<evidence type="ECO:0000256" key="9">
    <source>
        <dbReference type="ARBA" id="ARBA00022490"/>
    </source>
</evidence>
<evidence type="ECO:0000256" key="18">
    <source>
        <dbReference type="ARBA" id="ARBA00047848"/>
    </source>
</evidence>
<feature type="domain" description="ACT" evidence="22">
    <location>
        <begin position="281"/>
        <end position="358"/>
    </location>
</feature>
<keyword evidence="24" id="KW-1185">Reference proteome</keyword>
<feature type="domain" description="Prephenate dehydratase" evidence="21">
    <location>
        <begin position="94"/>
        <end position="269"/>
    </location>
</feature>
<dbReference type="GO" id="GO:0046417">
    <property type="term" value="P:chorismate metabolic process"/>
    <property type="evidence" value="ECO:0007669"/>
    <property type="project" value="InterPro"/>
</dbReference>
<dbReference type="SUPFAM" id="SSF48600">
    <property type="entry name" value="Chorismate mutase II"/>
    <property type="match status" value="1"/>
</dbReference>
<dbReference type="EC" id="4.2.1.51" evidence="7"/>
<dbReference type="FunFam" id="3.30.70.260:FF:000012">
    <property type="entry name" value="Prephenate dehydratase"/>
    <property type="match status" value="1"/>
</dbReference>
<dbReference type="CDD" id="cd13630">
    <property type="entry name" value="PBP2_PDT_1"/>
    <property type="match status" value="1"/>
</dbReference>
<comment type="catalytic activity">
    <reaction evidence="18">
        <text>prephenate + H(+) = 3-phenylpyruvate + CO2 + H2O</text>
        <dbReference type="Rhea" id="RHEA:21648"/>
        <dbReference type="ChEBI" id="CHEBI:15377"/>
        <dbReference type="ChEBI" id="CHEBI:15378"/>
        <dbReference type="ChEBI" id="CHEBI:16526"/>
        <dbReference type="ChEBI" id="CHEBI:18005"/>
        <dbReference type="ChEBI" id="CHEBI:29934"/>
        <dbReference type="EC" id="4.2.1.51"/>
    </reaction>
</comment>
<comment type="pathway">
    <text evidence="5">Metabolic intermediate biosynthesis; prephenate biosynthesis; prephenate from chorismate: step 1/1.</text>
</comment>
<keyword evidence="14" id="KW-0456">Lyase</keyword>
<reference evidence="23 24" key="1">
    <citation type="submission" date="2013-11" db="EMBL/GenBank/DDBJ databases">
        <title>Metagenomic analysis of a methanogenic consortium involved in long chain n-alkane degradation.</title>
        <authorList>
            <person name="Davidova I.A."/>
            <person name="Callaghan A.V."/>
            <person name="Wawrik B."/>
            <person name="Pruitt S."/>
            <person name="Marks C."/>
            <person name="Duncan K.E."/>
            <person name="Suflita J.M."/>
        </authorList>
    </citation>
    <scope>NUCLEOTIDE SEQUENCE [LARGE SCALE GENOMIC DNA]</scope>
    <source>
        <strain evidence="23 24">SPR</strain>
    </source>
</reference>
<evidence type="ECO:0000256" key="6">
    <source>
        <dbReference type="ARBA" id="ARBA00012404"/>
    </source>
</evidence>
<dbReference type="SUPFAM" id="SSF53850">
    <property type="entry name" value="Periplasmic binding protein-like II"/>
    <property type="match status" value="1"/>
</dbReference>
<evidence type="ECO:0000256" key="13">
    <source>
        <dbReference type="ARBA" id="ARBA00023235"/>
    </source>
</evidence>
<dbReference type="SUPFAM" id="SSF55021">
    <property type="entry name" value="ACT-like"/>
    <property type="match status" value="1"/>
</dbReference>
<comment type="catalytic activity">
    <reaction evidence="1">
        <text>chorismate = prephenate</text>
        <dbReference type="Rhea" id="RHEA:13897"/>
        <dbReference type="ChEBI" id="CHEBI:29748"/>
        <dbReference type="ChEBI" id="CHEBI:29934"/>
        <dbReference type="EC" id="5.4.99.5"/>
    </reaction>
</comment>
<evidence type="ECO:0000259" key="20">
    <source>
        <dbReference type="PROSITE" id="PS51168"/>
    </source>
</evidence>
<dbReference type="PIRSF" id="PIRSF001500">
    <property type="entry name" value="Chor_mut_pdt_Ppr"/>
    <property type="match status" value="1"/>
</dbReference>
<sequence>MEPKRTGVELSRPRKRIDAIDQQIVELLNQRAEAALEIAGLKKGSNRPNFAPVRESEVFDGVIKNNQGPLTPSTLKQVFTEIISACRGVQGEFKAAFLGPLQTFSHQATLQRFGKACMCLPQPTISQVFDQVEKGLAQVGVVPVENSTEGGVGQTLDRLYTSSLKVSGEIFTLIRHNLIGADVKIEQVEKVYSHPQALAQCTHWLNRNLPTAILVETASTAKAAAIAAQEKNAAAIASLLAAQSRGLNVLADSIQDDPGNLTRFLVLTKKDCPTTGNDKTSLAFMVPHRPGSLNRALDIFARADLNLTKVESRPCKNRRWEYAFFVDFLGHKDDPAAAEALAELKNASYMMRVFGSYPRGEEPLP</sequence>
<name>A0A0D2JAP2_9BACT</name>
<dbReference type="InParanoid" id="A0A0D2JAP2"/>
<keyword evidence="12" id="KW-0584">Phenylalanine biosynthesis</keyword>
<dbReference type="PROSITE" id="PS51671">
    <property type="entry name" value="ACT"/>
    <property type="match status" value="1"/>
</dbReference>
<dbReference type="EMBL" id="AZAC01000023">
    <property type="protein sequence ID" value="KIX12801.1"/>
    <property type="molecule type" value="Genomic_DNA"/>
</dbReference>
<dbReference type="AlphaFoldDB" id="A0A0D2JAP2"/>
<dbReference type="Gene3D" id="1.20.59.10">
    <property type="entry name" value="Chorismate mutase"/>
    <property type="match status" value="1"/>
</dbReference>
<keyword evidence="15" id="KW-0511">Multifunctional enzyme</keyword>
<dbReference type="PROSITE" id="PS00858">
    <property type="entry name" value="PREPHENATE_DEHYDR_2"/>
    <property type="match status" value="1"/>
</dbReference>
<dbReference type="NCBIfam" id="NF008865">
    <property type="entry name" value="PRK11898.1"/>
    <property type="match status" value="1"/>
</dbReference>
<dbReference type="UniPathway" id="UPA00120">
    <property type="reaction ID" value="UER00203"/>
</dbReference>
<dbReference type="PANTHER" id="PTHR21022:SF19">
    <property type="entry name" value="PREPHENATE DEHYDRATASE-RELATED"/>
    <property type="match status" value="1"/>
</dbReference>
<feature type="domain" description="Chorismate mutase" evidence="20">
    <location>
        <begin position="4"/>
        <end position="94"/>
    </location>
</feature>
<comment type="pathway">
    <text evidence="4">Amino-acid biosynthesis; L-phenylalanine biosynthesis; phenylpyruvate from prephenate: step 1/1.</text>
</comment>
<dbReference type="InterPro" id="IPR036263">
    <property type="entry name" value="Chorismate_II_sf"/>
</dbReference>
<comment type="subcellular location">
    <subcellularLocation>
        <location evidence="3">Cytoplasm</location>
    </subcellularLocation>
</comment>
<evidence type="ECO:0000313" key="23">
    <source>
        <dbReference type="EMBL" id="KIX12801.1"/>
    </source>
</evidence>
<evidence type="ECO:0000256" key="19">
    <source>
        <dbReference type="PIRSR" id="PIRSR001500-2"/>
    </source>
</evidence>
<evidence type="ECO:0000256" key="14">
    <source>
        <dbReference type="ARBA" id="ARBA00023239"/>
    </source>
</evidence>
<evidence type="ECO:0000256" key="3">
    <source>
        <dbReference type="ARBA" id="ARBA00004496"/>
    </source>
</evidence>
<dbReference type="SMART" id="SM00830">
    <property type="entry name" value="CM_2"/>
    <property type="match status" value="1"/>
</dbReference>
<dbReference type="InterPro" id="IPR001086">
    <property type="entry name" value="Preph_deHydtase"/>
</dbReference>
<evidence type="ECO:0000256" key="7">
    <source>
        <dbReference type="ARBA" id="ARBA00013147"/>
    </source>
</evidence>
<evidence type="ECO:0000256" key="1">
    <source>
        <dbReference type="ARBA" id="ARBA00000824"/>
    </source>
</evidence>
<evidence type="ECO:0000256" key="12">
    <source>
        <dbReference type="ARBA" id="ARBA00023222"/>
    </source>
</evidence>
<dbReference type="GO" id="GO:0004106">
    <property type="term" value="F:chorismate mutase activity"/>
    <property type="evidence" value="ECO:0007669"/>
    <property type="project" value="UniProtKB-EC"/>
</dbReference>
<gene>
    <name evidence="23" type="ORF">X474_17405</name>
</gene>
<dbReference type="Gene3D" id="3.40.190.10">
    <property type="entry name" value="Periplasmic binding protein-like II"/>
    <property type="match status" value="2"/>
</dbReference>
<feature type="site" description="Essential for prephenate dehydratase activity" evidence="19">
    <location>
        <position position="262"/>
    </location>
</feature>
<dbReference type="InterPro" id="IPR018528">
    <property type="entry name" value="Preph_deHydtase_CS"/>
</dbReference>
<dbReference type="PROSITE" id="PS51171">
    <property type="entry name" value="PREPHENATE_DEHYDR_3"/>
    <property type="match status" value="1"/>
</dbReference>
<dbReference type="InterPro" id="IPR002912">
    <property type="entry name" value="ACT_dom"/>
</dbReference>
<evidence type="ECO:0000256" key="10">
    <source>
        <dbReference type="ARBA" id="ARBA00022605"/>
    </source>
</evidence>
<dbReference type="UniPathway" id="UPA00121">
    <property type="reaction ID" value="UER00345"/>
</dbReference>
<dbReference type="EC" id="5.4.99.5" evidence="6"/>
<evidence type="ECO:0000256" key="4">
    <source>
        <dbReference type="ARBA" id="ARBA00004741"/>
    </source>
</evidence>
<dbReference type="GO" id="GO:0004664">
    <property type="term" value="F:prephenate dehydratase activity"/>
    <property type="evidence" value="ECO:0007669"/>
    <property type="project" value="UniProtKB-EC"/>
</dbReference>
<dbReference type="Gene3D" id="3.30.70.260">
    <property type="match status" value="1"/>
</dbReference>
<proteinExistence type="predicted"/>
<dbReference type="Pfam" id="PF01817">
    <property type="entry name" value="CM_2"/>
    <property type="match status" value="1"/>
</dbReference>
<dbReference type="CDD" id="cd04905">
    <property type="entry name" value="ACT_CM-PDT"/>
    <property type="match status" value="1"/>
</dbReference>
<dbReference type="GO" id="GO:0009094">
    <property type="term" value="P:L-phenylalanine biosynthetic process"/>
    <property type="evidence" value="ECO:0007669"/>
    <property type="project" value="UniProtKB-UniPathway"/>
</dbReference>
<evidence type="ECO:0000259" key="21">
    <source>
        <dbReference type="PROSITE" id="PS51171"/>
    </source>
</evidence>
<dbReference type="RefSeq" id="WP_044350174.1">
    <property type="nucleotide sequence ID" value="NZ_AZAC01000023.1"/>
</dbReference>
<dbReference type="Pfam" id="PF01842">
    <property type="entry name" value="ACT"/>
    <property type="match status" value="1"/>
</dbReference>
<dbReference type="OrthoDB" id="9802281at2"/>
<dbReference type="STRING" id="1429043.X474_17405"/>
<evidence type="ECO:0000256" key="11">
    <source>
        <dbReference type="ARBA" id="ARBA00023141"/>
    </source>
</evidence>
<dbReference type="PANTHER" id="PTHR21022">
    <property type="entry name" value="PREPHENATE DEHYDRATASE P PROTEIN"/>
    <property type="match status" value="1"/>
</dbReference>
<evidence type="ECO:0000313" key="24">
    <source>
        <dbReference type="Proteomes" id="UP000032233"/>
    </source>
</evidence>
<dbReference type="InterPro" id="IPR045865">
    <property type="entry name" value="ACT-like_dom_sf"/>
</dbReference>
<keyword evidence="9" id="KW-0963">Cytoplasm</keyword>
<evidence type="ECO:0000256" key="2">
    <source>
        <dbReference type="ARBA" id="ARBA00002364"/>
    </source>
</evidence>
<organism evidence="23 24">
    <name type="scientific">Dethiosulfatarculus sandiegensis</name>
    <dbReference type="NCBI Taxonomy" id="1429043"/>
    <lineage>
        <taxon>Bacteria</taxon>
        <taxon>Pseudomonadati</taxon>
        <taxon>Thermodesulfobacteriota</taxon>
        <taxon>Desulfarculia</taxon>
        <taxon>Desulfarculales</taxon>
        <taxon>Desulfarculaceae</taxon>
        <taxon>Dethiosulfatarculus</taxon>
    </lineage>
</organism>
<dbReference type="PATRIC" id="fig|1429043.3.peg.3683"/>
<dbReference type="PROSITE" id="PS51168">
    <property type="entry name" value="CHORISMATE_MUT_2"/>
    <property type="match status" value="1"/>
</dbReference>
<dbReference type="FunCoup" id="A0A0D2JAP2">
    <property type="interactions" value="492"/>
</dbReference>
<dbReference type="Pfam" id="PF00800">
    <property type="entry name" value="PDT"/>
    <property type="match status" value="1"/>
</dbReference>
<accession>A0A0D2JAP2</accession>
<evidence type="ECO:0000259" key="22">
    <source>
        <dbReference type="PROSITE" id="PS51671"/>
    </source>
</evidence>
<dbReference type="InterPro" id="IPR036979">
    <property type="entry name" value="CM_dom_sf"/>
</dbReference>
<keyword evidence="11" id="KW-0057">Aromatic amino acid biosynthesis</keyword>
<keyword evidence="13" id="KW-0413">Isomerase</keyword>
<dbReference type="FunFam" id="3.40.190.10:FF:000034">
    <property type="entry name" value="Chorismate mutase/prephenate dehydratase"/>
    <property type="match status" value="1"/>
</dbReference>
<evidence type="ECO:0000256" key="5">
    <source>
        <dbReference type="ARBA" id="ARBA00004817"/>
    </source>
</evidence>
<keyword evidence="10" id="KW-0028">Amino-acid biosynthesis</keyword>
<evidence type="ECO:0000256" key="8">
    <source>
        <dbReference type="ARBA" id="ARBA00014401"/>
    </source>
</evidence>
<dbReference type="InterPro" id="IPR002701">
    <property type="entry name" value="CM_II_prokaryot"/>
</dbReference>
<comment type="caution">
    <text evidence="23">The sequence shown here is derived from an EMBL/GenBank/DDBJ whole genome shotgun (WGS) entry which is preliminary data.</text>
</comment>
<evidence type="ECO:0000256" key="17">
    <source>
        <dbReference type="ARBA" id="ARBA00031520"/>
    </source>
</evidence>